<keyword evidence="1" id="KW-0831">Ubiquinone biosynthesis</keyword>
<evidence type="ECO:0000313" key="2">
    <source>
        <dbReference type="EMBL" id="KAK2076314.1"/>
    </source>
</evidence>
<dbReference type="GO" id="GO:0006744">
    <property type="term" value="P:ubiquinone biosynthetic process"/>
    <property type="evidence" value="ECO:0007669"/>
    <property type="project" value="UniProtKB-KW"/>
</dbReference>
<dbReference type="Proteomes" id="UP001255856">
    <property type="component" value="Unassembled WGS sequence"/>
</dbReference>
<dbReference type="InterPro" id="IPR007715">
    <property type="entry name" value="Coq4"/>
</dbReference>
<protein>
    <submittedName>
        <fullName evidence="2">Uncharacterized protein</fullName>
    </submittedName>
</protein>
<dbReference type="Pfam" id="PF05019">
    <property type="entry name" value="Coq4"/>
    <property type="match status" value="2"/>
</dbReference>
<reference evidence="2" key="1">
    <citation type="submission" date="2021-01" db="EMBL/GenBank/DDBJ databases">
        <authorList>
            <person name="Eckstrom K.M.E."/>
        </authorList>
    </citation>
    <scope>NUCLEOTIDE SEQUENCE</scope>
    <source>
        <strain evidence="2">UVCC 0001</strain>
    </source>
</reference>
<dbReference type="PANTHER" id="PTHR12922:SF7">
    <property type="entry name" value="UBIQUINONE BIOSYNTHESIS PROTEIN COQ4 HOMOLOG, MITOCHONDRIAL"/>
    <property type="match status" value="1"/>
</dbReference>
<organism evidence="2 3">
    <name type="scientific">Prototheca wickerhamii</name>
    <dbReference type="NCBI Taxonomy" id="3111"/>
    <lineage>
        <taxon>Eukaryota</taxon>
        <taxon>Viridiplantae</taxon>
        <taxon>Chlorophyta</taxon>
        <taxon>core chlorophytes</taxon>
        <taxon>Trebouxiophyceae</taxon>
        <taxon>Chlorellales</taxon>
        <taxon>Chlorellaceae</taxon>
        <taxon>Prototheca</taxon>
    </lineage>
</organism>
<name>A0AAD9IFS4_PROWI</name>
<keyword evidence="3" id="KW-1185">Reference proteome</keyword>
<sequence length="216" mass="23169">MTEVPLRTRPPAAYPTHVPLSGLQKGALAVLSAAGAALRPQRADLVATVGETSAGPALAAIKRRMLRDPEGRRVLEDRPRVREDLLASARRAPPNSFGAAYAAFMDGRGFSPDERPPALEFVQTGLPMTGLAVVAGELRLAAPLRKELNSVFLPWALQAGSHAADLMCIYYEQHLEDDLEEMRRRYRIITAPVPTQGVTYASHQGKLGSLPGGAAA</sequence>
<proteinExistence type="predicted"/>
<evidence type="ECO:0000313" key="3">
    <source>
        <dbReference type="Proteomes" id="UP001255856"/>
    </source>
</evidence>
<dbReference type="PANTHER" id="PTHR12922">
    <property type="entry name" value="UBIQUINONE BIOSYNTHESIS PROTEIN"/>
    <property type="match status" value="1"/>
</dbReference>
<evidence type="ECO:0000256" key="1">
    <source>
        <dbReference type="ARBA" id="ARBA00022688"/>
    </source>
</evidence>
<comment type="caution">
    <text evidence="2">The sequence shown here is derived from an EMBL/GenBank/DDBJ whole genome shotgun (WGS) entry which is preliminary data.</text>
</comment>
<gene>
    <name evidence="2" type="ORF">QBZ16_000838</name>
</gene>
<dbReference type="AlphaFoldDB" id="A0AAD9IFS4"/>
<dbReference type="EMBL" id="JASFZW010000010">
    <property type="protein sequence ID" value="KAK2076314.1"/>
    <property type="molecule type" value="Genomic_DNA"/>
</dbReference>
<accession>A0AAD9IFS4</accession>